<organism evidence="2 3">
    <name type="scientific">Pseudomonas aeruginosa (strain UCBPP-PA14)</name>
    <dbReference type="NCBI Taxonomy" id="208963"/>
    <lineage>
        <taxon>Bacteria</taxon>
        <taxon>Pseudomonadati</taxon>
        <taxon>Pseudomonadota</taxon>
        <taxon>Gammaproteobacteria</taxon>
        <taxon>Pseudomonadales</taxon>
        <taxon>Pseudomonadaceae</taxon>
        <taxon>Pseudomonas</taxon>
    </lineage>
</organism>
<protein>
    <recommendedName>
        <fullName evidence="4">Phage protein D</fullName>
    </recommendedName>
</protein>
<gene>
    <name evidence="2" type="ordered locus">PA14_22110</name>
</gene>
<evidence type="ECO:0000313" key="2">
    <source>
        <dbReference type="EMBL" id="ABJ12486.1"/>
    </source>
</evidence>
<name>A0A0H2ZDR6_PSEAB</name>
<dbReference type="HOGENOM" id="CLU_902741_0_0_6"/>
<feature type="region of interest" description="Disordered" evidence="1">
    <location>
        <begin position="221"/>
        <end position="241"/>
    </location>
</feature>
<dbReference type="KEGG" id="pau:PA14_22110"/>
<proteinExistence type="predicted"/>
<evidence type="ECO:0000313" key="3">
    <source>
        <dbReference type="Proteomes" id="UP000000653"/>
    </source>
</evidence>
<evidence type="ECO:0008006" key="4">
    <source>
        <dbReference type="Google" id="ProtNLM"/>
    </source>
</evidence>
<sequence length="319" mass="35407">MPQQQSITDVNNASNPRIFKDRVYRLTVQKSADNPSVALLYEGQFSDDNALQLVFNVEKNADSKQRISNGAVRIYNLSHTSRESLQEGMIIRLEVGYRSTGLVELINADLVSVEHEKSGPTWVTMLTVAEGHKLLTQVRLAETVSPNVPVEQTLEIIREAMPGIARGTYALPPTLASGRSGYVLSGTPRQCLDQICEAHDLQWNITRDTLTVTDRDGTYEANTSTAPLISPETGMVGSPRSLTRNQRATAKDKKAKPGIRVTSLINPQVRPAGIIRVESQMHTGFYRVAKITFEGDWRGNAWYMHIEATEIDSDITQIN</sequence>
<dbReference type="Proteomes" id="UP000000653">
    <property type="component" value="Chromosome"/>
</dbReference>
<dbReference type="BioCyc" id="PAER208963:G1G74-1841-MONOMER"/>
<dbReference type="RefSeq" id="WP_003138374.1">
    <property type="nucleotide sequence ID" value="NC_008463.1"/>
</dbReference>
<evidence type="ECO:0000256" key="1">
    <source>
        <dbReference type="SAM" id="MobiDB-lite"/>
    </source>
</evidence>
<dbReference type="EMBL" id="CP000438">
    <property type="protein sequence ID" value="ABJ12486.1"/>
    <property type="molecule type" value="Genomic_DNA"/>
</dbReference>
<accession>A0A0H2ZDR6</accession>
<reference evidence="2 3" key="1">
    <citation type="journal article" date="2006" name="Genome Biol.">
        <title>Genomic analysis reveals that Pseudomonas aeruginosa virulence is combinatorial.</title>
        <authorList>
            <person name="Lee D.G."/>
            <person name="Urbach J.M."/>
            <person name="Wu G."/>
            <person name="Liberati N.T."/>
            <person name="Feinbaum R.L."/>
            <person name="Miyata S."/>
            <person name="Diggins L.T."/>
            <person name="He J."/>
            <person name="Saucier M."/>
            <person name="Deziel E."/>
            <person name="Friedman L."/>
            <person name="Li L."/>
            <person name="Grills G."/>
            <person name="Montgomery K."/>
            <person name="Kucherlapati R."/>
            <person name="Rahme L.G."/>
            <person name="Ausubel F.M."/>
        </authorList>
    </citation>
    <scope>NUCLEOTIDE SEQUENCE [LARGE SCALE GENOMIC DNA]</scope>
    <source>
        <strain evidence="2 3">UCBPP-PA14</strain>
    </source>
</reference>
<dbReference type="AlphaFoldDB" id="A0A0H2ZDR6"/>